<dbReference type="OrthoDB" id="9799209at2"/>
<evidence type="ECO:0000256" key="5">
    <source>
        <dbReference type="ARBA" id="ARBA00022729"/>
    </source>
</evidence>
<proteinExistence type="inferred from homology"/>
<feature type="domain" description="Mechanosensitive ion channel MscS" evidence="11">
    <location>
        <begin position="936"/>
        <end position="1001"/>
    </location>
</feature>
<organism evidence="16 17">
    <name type="scientific">Allopseudospirillum japonicum</name>
    <dbReference type="NCBI Taxonomy" id="64971"/>
    <lineage>
        <taxon>Bacteria</taxon>
        <taxon>Pseudomonadati</taxon>
        <taxon>Pseudomonadota</taxon>
        <taxon>Gammaproteobacteria</taxon>
        <taxon>Oceanospirillales</taxon>
        <taxon>Oceanospirillaceae</taxon>
        <taxon>Allopseudospirillum</taxon>
    </lineage>
</organism>
<feature type="transmembrane region" description="Helical" evidence="9">
    <location>
        <begin position="578"/>
        <end position="595"/>
    </location>
</feature>
<dbReference type="Pfam" id="PF12795">
    <property type="entry name" value="MscS_porin"/>
    <property type="match status" value="1"/>
</dbReference>
<dbReference type="Proteomes" id="UP000242999">
    <property type="component" value="Unassembled WGS sequence"/>
</dbReference>
<keyword evidence="3" id="KW-1003">Cell membrane</keyword>
<feature type="transmembrane region" description="Helical" evidence="9">
    <location>
        <begin position="711"/>
        <end position="735"/>
    </location>
</feature>
<feature type="transmembrane region" description="Helical" evidence="9">
    <location>
        <begin position="843"/>
        <end position="866"/>
    </location>
</feature>
<dbReference type="InterPro" id="IPR011014">
    <property type="entry name" value="MscS_channel_TM-2"/>
</dbReference>
<evidence type="ECO:0000256" key="7">
    <source>
        <dbReference type="ARBA" id="ARBA00023136"/>
    </source>
</evidence>
<keyword evidence="7 9" id="KW-0472">Membrane</keyword>
<feature type="transmembrane region" description="Helical" evidence="9">
    <location>
        <begin position="920"/>
        <end position="948"/>
    </location>
</feature>
<keyword evidence="4 9" id="KW-0812">Transmembrane</keyword>
<feature type="transmembrane region" description="Helical" evidence="9">
    <location>
        <begin position="622"/>
        <end position="643"/>
    </location>
</feature>
<dbReference type="PROSITE" id="PS01246">
    <property type="entry name" value="UPF0003"/>
    <property type="match status" value="1"/>
</dbReference>
<comment type="subcellular location">
    <subcellularLocation>
        <location evidence="1">Cell membrane</location>
        <topology evidence="1">Multi-pass membrane protein</topology>
    </subcellularLocation>
</comment>
<name>A0A1H6QX43_9GAMM</name>
<dbReference type="Gene3D" id="3.30.70.100">
    <property type="match status" value="1"/>
</dbReference>
<evidence type="ECO:0000259" key="12">
    <source>
        <dbReference type="Pfam" id="PF12794"/>
    </source>
</evidence>
<keyword evidence="6 9" id="KW-1133">Transmembrane helix</keyword>
<dbReference type="Pfam" id="PF21082">
    <property type="entry name" value="MS_channel_3rd"/>
    <property type="match status" value="1"/>
</dbReference>
<evidence type="ECO:0000256" key="1">
    <source>
        <dbReference type="ARBA" id="ARBA00004651"/>
    </source>
</evidence>
<sequence length="1110" mass="124756">MGLSLYRRLSLGLVLIASLCISVDTSAEDNLTVVNERLAGLQGADTPEGKKLRETYQAAQLALKQVQELNQRAQELQAQIANLPKEMNRLNKELAKPVPAESKLAGLERMSLAQLEQNFTLQKAQLLDLQTQYTNLSNDIELKQQKQLTFNEQLSQLKQETDTQAATTSTNARVAEAELLGINAQRARRAAQIRVTELELLVLPTQIEVANLSLQLLARKTEQQNQVLASIQGQIQELRRADAQQTQSNFEQQEVQSLHPWVREALNRNQALSEQLNQSVQNAEAISGQQTKIRQQQQNLTENLRTLQQQVELEVGYAGQEVRRLLQQLPRLHPIQQTREALNSVRLKSLELERRRIEIEAQGPVLARPASTPSHTSQNDETVSVETELAPEQKHQIRTYHTERLTLLRKLQEAQQRLVHEYLQLLALQEQANTQIREASEFLRRHQLWIPSAPLIDLAWVSGVIDGLQRSLNPQTGWQLIQKIPVFAWIVWGMAILIATFIGWRMRQYLKAQRPEWSKRIGKVTQDSYRYTLRLLWSVPIIYLPVLLGTGAGAWLFIEYAQVGTSSGQLMLAMSEGLYSLAILGGLYLSCVYWFKYPDSLAVAHFQWPAPLALQLTKGWRWLAWLAIPMLASLLVIDAYGHLELREGIGRLLQISLLLTLALYWWHLAHQLAKAVPVTTWWQRPALWSRLLAILHFGLGIFTAYGYSYSAWVVLTLVWKIIAILAGVGLIYLLAQRWLLMEERWLAFQRAKTKREEILAQRAQEAATQEGSSTGMKGDAPPPVEENLLDLQTVSEQSRVLLKAGLLGTLLVLIGSVFADFLPSLAALDSIVLWDQRNADGEIIQSITLKGALFGMAVLGLSIFAARNLPGVLELLVLKRMQLAPGSAYAVTTLSKYILVTFGILSCFNQLGMDWGRLQWLVAALGVGLGFGLQEIFANFVSGLIILFEKPVRIGDTITIGNLSGTVTRIQIRATTITDWDRKEIIIPNKAFITEQLVNWSLSDAITRVVIPVGVAYGSNTELARELLLKVAYEHPLVLADPEPNAFFLTFGASSLDMELRVYVNDMGARLPVVHELHTQIAKVFAQHQIEIAFPQLDLHVRHLPDAPAT</sequence>
<feature type="transmembrane region" description="Helical" evidence="9">
    <location>
        <begin position="800"/>
        <end position="823"/>
    </location>
</feature>
<dbReference type="PANTHER" id="PTHR30347:SF1">
    <property type="entry name" value="MECHANOSENSITIVE CHANNEL MSCK"/>
    <property type="match status" value="1"/>
</dbReference>
<evidence type="ECO:0000256" key="9">
    <source>
        <dbReference type="SAM" id="Phobius"/>
    </source>
</evidence>
<keyword evidence="5 10" id="KW-0732">Signal</keyword>
<reference evidence="17" key="1">
    <citation type="submission" date="2016-10" db="EMBL/GenBank/DDBJ databases">
        <authorList>
            <person name="Varghese N."/>
            <person name="Submissions S."/>
        </authorList>
    </citation>
    <scope>NUCLEOTIDE SEQUENCE [LARGE SCALE GENOMIC DNA]</scope>
    <source>
        <strain evidence="17">DSM 7165</strain>
    </source>
</reference>
<feature type="transmembrane region" description="Helical" evidence="9">
    <location>
        <begin position="649"/>
        <end position="666"/>
    </location>
</feature>
<dbReference type="SUPFAM" id="SSF50182">
    <property type="entry name" value="Sm-like ribonucleoproteins"/>
    <property type="match status" value="1"/>
</dbReference>
<dbReference type="STRING" id="64971.SAMN05421831_102169"/>
<evidence type="ECO:0000313" key="17">
    <source>
        <dbReference type="Proteomes" id="UP000242999"/>
    </source>
</evidence>
<gene>
    <name evidence="16" type="ORF">SAMN05421831_102169</name>
</gene>
<accession>A0A1H6QX43</accession>
<dbReference type="Gene3D" id="1.10.287.1260">
    <property type="match status" value="1"/>
</dbReference>
<dbReference type="InterPro" id="IPR010920">
    <property type="entry name" value="LSM_dom_sf"/>
</dbReference>
<feature type="signal peptide" evidence="10">
    <location>
        <begin position="1"/>
        <end position="27"/>
    </location>
</feature>
<keyword evidence="17" id="KW-1185">Reference proteome</keyword>
<feature type="coiled-coil region" evidence="8">
    <location>
        <begin position="52"/>
        <end position="160"/>
    </location>
</feature>
<dbReference type="SUPFAM" id="SSF82861">
    <property type="entry name" value="Mechanosensitive channel protein MscS (YggB), transmembrane region"/>
    <property type="match status" value="1"/>
</dbReference>
<dbReference type="InterPro" id="IPR006686">
    <property type="entry name" value="MscS_channel_CS"/>
</dbReference>
<dbReference type="RefSeq" id="WP_093308514.1">
    <property type="nucleotide sequence ID" value="NZ_FNYH01000002.1"/>
</dbReference>
<feature type="domain" description="Mechanosensitive ion channel MscS porin" evidence="13">
    <location>
        <begin position="44"/>
        <end position="261"/>
    </location>
</feature>
<dbReference type="InterPro" id="IPR025692">
    <property type="entry name" value="MscS_IM_dom1"/>
</dbReference>
<feature type="transmembrane region" description="Helical" evidence="9">
    <location>
        <begin position="887"/>
        <end position="908"/>
    </location>
</feature>
<dbReference type="FunFam" id="2.30.30.60:FF:000001">
    <property type="entry name" value="MscS Mechanosensitive ion channel"/>
    <property type="match status" value="1"/>
</dbReference>
<feature type="chain" id="PRO_5017341830" evidence="10">
    <location>
        <begin position="28"/>
        <end position="1110"/>
    </location>
</feature>
<dbReference type="PANTHER" id="PTHR30347">
    <property type="entry name" value="POTASSIUM CHANNEL RELATED"/>
    <property type="match status" value="1"/>
</dbReference>
<keyword evidence="8" id="KW-0175">Coiled coil</keyword>
<dbReference type="GO" id="GO:0008381">
    <property type="term" value="F:mechanosensitive monoatomic ion channel activity"/>
    <property type="evidence" value="ECO:0007669"/>
    <property type="project" value="UniProtKB-ARBA"/>
</dbReference>
<dbReference type="SUPFAM" id="SSF82689">
    <property type="entry name" value="Mechanosensitive channel protein MscS (YggB), C-terminal domain"/>
    <property type="match status" value="1"/>
</dbReference>
<dbReference type="Pfam" id="PF00924">
    <property type="entry name" value="MS_channel_2nd"/>
    <property type="match status" value="1"/>
</dbReference>
<evidence type="ECO:0000256" key="10">
    <source>
        <dbReference type="SAM" id="SignalP"/>
    </source>
</evidence>
<evidence type="ECO:0000259" key="13">
    <source>
        <dbReference type="Pfam" id="PF12795"/>
    </source>
</evidence>
<dbReference type="FunFam" id="1.10.287.1260:FF:000002">
    <property type="entry name" value="Potassium efflux system KefA"/>
    <property type="match status" value="1"/>
</dbReference>
<dbReference type="Gene3D" id="2.30.30.60">
    <property type="match status" value="1"/>
</dbReference>
<evidence type="ECO:0000256" key="3">
    <source>
        <dbReference type="ARBA" id="ARBA00022475"/>
    </source>
</evidence>
<protein>
    <submittedName>
        <fullName evidence="16">Potassium efflux system protein</fullName>
    </submittedName>
</protein>
<feature type="domain" description="Mechanosensitive ion channel MscS C-terminal" evidence="14">
    <location>
        <begin position="1009"/>
        <end position="1092"/>
    </location>
</feature>
<feature type="coiled-coil region" evidence="8">
    <location>
        <begin position="262"/>
        <end position="310"/>
    </location>
</feature>
<feature type="transmembrane region" description="Helical" evidence="9">
    <location>
        <begin position="486"/>
        <end position="504"/>
    </location>
</feature>
<evidence type="ECO:0000259" key="15">
    <source>
        <dbReference type="Pfam" id="PF21088"/>
    </source>
</evidence>
<dbReference type="InterPro" id="IPR023408">
    <property type="entry name" value="MscS_beta-dom_sf"/>
</dbReference>
<feature type="domain" description="Mechanosensitive ion channel transmembrane helices 2/3" evidence="15">
    <location>
        <begin position="893"/>
        <end position="934"/>
    </location>
</feature>
<feature type="transmembrane region" description="Helical" evidence="9">
    <location>
        <begin position="535"/>
        <end position="558"/>
    </location>
</feature>
<feature type="transmembrane region" description="Helical" evidence="9">
    <location>
        <begin position="687"/>
        <end position="705"/>
    </location>
</feature>
<dbReference type="InterPro" id="IPR052702">
    <property type="entry name" value="MscS-like_channel"/>
</dbReference>
<dbReference type="EMBL" id="FNYH01000002">
    <property type="protein sequence ID" value="SEI46636.1"/>
    <property type="molecule type" value="Genomic_DNA"/>
</dbReference>
<evidence type="ECO:0000256" key="8">
    <source>
        <dbReference type="SAM" id="Coils"/>
    </source>
</evidence>
<evidence type="ECO:0000259" key="11">
    <source>
        <dbReference type="Pfam" id="PF00924"/>
    </source>
</evidence>
<dbReference type="Pfam" id="PF12794">
    <property type="entry name" value="MscS_TM"/>
    <property type="match status" value="1"/>
</dbReference>
<evidence type="ECO:0000313" key="16">
    <source>
        <dbReference type="EMBL" id="SEI46636.1"/>
    </source>
</evidence>
<evidence type="ECO:0000256" key="6">
    <source>
        <dbReference type="ARBA" id="ARBA00022989"/>
    </source>
</evidence>
<feature type="domain" description="Mechanosensitive ion channel inner membrane" evidence="12">
    <location>
        <begin position="490"/>
        <end position="834"/>
    </location>
</feature>
<evidence type="ECO:0000256" key="2">
    <source>
        <dbReference type="ARBA" id="ARBA00008017"/>
    </source>
</evidence>
<dbReference type="AlphaFoldDB" id="A0A1H6QX43"/>
<dbReference type="InterPro" id="IPR006685">
    <property type="entry name" value="MscS_channel_2nd"/>
</dbReference>
<dbReference type="InterPro" id="IPR049278">
    <property type="entry name" value="MS_channel_C"/>
</dbReference>
<dbReference type="GO" id="GO:0005886">
    <property type="term" value="C:plasma membrane"/>
    <property type="evidence" value="ECO:0007669"/>
    <property type="project" value="UniProtKB-SubCell"/>
</dbReference>
<comment type="similarity">
    <text evidence="2">Belongs to the MscS (TC 1.A.23) family.</text>
</comment>
<dbReference type="Pfam" id="PF21088">
    <property type="entry name" value="MS_channel_1st"/>
    <property type="match status" value="1"/>
</dbReference>
<dbReference type="InterPro" id="IPR011066">
    <property type="entry name" value="MscS_channel_C_sf"/>
</dbReference>
<evidence type="ECO:0000259" key="14">
    <source>
        <dbReference type="Pfam" id="PF21082"/>
    </source>
</evidence>
<dbReference type="InterPro" id="IPR049142">
    <property type="entry name" value="MS_channel_1st"/>
</dbReference>
<dbReference type="InterPro" id="IPR024393">
    <property type="entry name" value="MscS_porin"/>
</dbReference>
<evidence type="ECO:0000256" key="4">
    <source>
        <dbReference type="ARBA" id="ARBA00022692"/>
    </source>
</evidence>